<feature type="signal peptide" evidence="1">
    <location>
        <begin position="1"/>
        <end position="20"/>
    </location>
</feature>
<dbReference type="KEGG" id="tsv:DSM104635_03504"/>
<keyword evidence="3" id="KW-1185">Reference proteome</keyword>
<protein>
    <recommendedName>
        <fullName evidence="4">SnoaL-like domain-containing protein</fullName>
    </recommendedName>
</protein>
<reference evidence="3" key="1">
    <citation type="submission" date="2019-12" db="EMBL/GenBank/DDBJ databases">
        <title>Complete genome of Terracaulis silvestris 0127_4.</title>
        <authorList>
            <person name="Vieira S."/>
            <person name="Riedel T."/>
            <person name="Sproer C."/>
            <person name="Pascual J."/>
            <person name="Boedeker C."/>
            <person name="Overmann J."/>
        </authorList>
    </citation>
    <scope>NUCLEOTIDE SEQUENCE [LARGE SCALE GENOMIC DNA]</scope>
    <source>
        <strain evidence="3">0127_4</strain>
    </source>
</reference>
<evidence type="ECO:0000313" key="3">
    <source>
        <dbReference type="Proteomes" id="UP000431269"/>
    </source>
</evidence>
<keyword evidence="1" id="KW-0732">Signal</keyword>
<dbReference type="RefSeq" id="WP_158767422.1">
    <property type="nucleotide sequence ID" value="NZ_CP047045.1"/>
</dbReference>
<feature type="chain" id="PRO_5026290785" description="SnoaL-like domain-containing protein" evidence="1">
    <location>
        <begin position="21"/>
        <end position="200"/>
    </location>
</feature>
<evidence type="ECO:0000256" key="1">
    <source>
        <dbReference type="SAM" id="SignalP"/>
    </source>
</evidence>
<evidence type="ECO:0000313" key="2">
    <source>
        <dbReference type="EMBL" id="QGZ96643.1"/>
    </source>
</evidence>
<evidence type="ECO:0008006" key="4">
    <source>
        <dbReference type="Google" id="ProtNLM"/>
    </source>
</evidence>
<sequence>MRILSTLVLALLVQVSGAAAQTLDDPRLQPMSAHYVRLSQAYSEGDAAMILAYRTPDFFVETPGGGRIEADVASQILVDFLANSRPPIEQRTDVLCAGMAGESEALFTVVQHTTRTTDLSGSDHRLESAITQTETWRLTADGWRLASVSNMHDTRRWVDGAEIDPSQPYDPRARRAFTYTPGVPETCAVQAPAEPGPGLE</sequence>
<dbReference type="Proteomes" id="UP000431269">
    <property type="component" value="Chromosome"/>
</dbReference>
<dbReference type="EMBL" id="CP047045">
    <property type="protein sequence ID" value="QGZ96643.1"/>
    <property type="molecule type" value="Genomic_DNA"/>
</dbReference>
<dbReference type="AlphaFoldDB" id="A0A6I6MZV1"/>
<proteinExistence type="predicted"/>
<dbReference type="InterPro" id="IPR032710">
    <property type="entry name" value="NTF2-like_dom_sf"/>
</dbReference>
<organism evidence="2 3">
    <name type="scientific">Terricaulis silvestris</name>
    <dbReference type="NCBI Taxonomy" id="2686094"/>
    <lineage>
        <taxon>Bacteria</taxon>
        <taxon>Pseudomonadati</taxon>
        <taxon>Pseudomonadota</taxon>
        <taxon>Alphaproteobacteria</taxon>
        <taxon>Caulobacterales</taxon>
        <taxon>Caulobacteraceae</taxon>
        <taxon>Terricaulis</taxon>
    </lineage>
</organism>
<gene>
    <name evidence="2" type="ORF">DSM104635_03504</name>
</gene>
<dbReference type="SUPFAM" id="SSF54427">
    <property type="entry name" value="NTF2-like"/>
    <property type="match status" value="1"/>
</dbReference>
<name>A0A6I6MZV1_9CAUL</name>
<accession>A0A6I6MZV1</accession>
<dbReference type="Gene3D" id="3.10.450.50">
    <property type="match status" value="1"/>
</dbReference>